<comment type="caution">
    <text evidence="2">The sequence shown here is derived from an EMBL/GenBank/DDBJ whole genome shotgun (WGS) entry which is preliminary data.</text>
</comment>
<evidence type="ECO:0000313" key="2">
    <source>
        <dbReference type="EMBL" id="KAK7113725.1"/>
    </source>
</evidence>
<reference evidence="2 3" key="1">
    <citation type="submission" date="2024-02" db="EMBL/GenBank/DDBJ databases">
        <title>Chromosome-scale genome assembly of the rough periwinkle Littorina saxatilis.</title>
        <authorList>
            <person name="De Jode A."/>
            <person name="Faria R."/>
            <person name="Formenti G."/>
            <person name="Sims Y."/>
            <person name="Smith T.P."/>
            <person name="Tracey A."/>
            <person name="Wood J.M.D."/>
            <person name="Zagrodzka Z.B."/>
            <person name="Johannesson K."/>
            <person name="Butlin R.K."/>
            <person name="Leder E.H."/>
        </authorList>
    </citation>
    <scope>NUCLEOTIDE SEQUENCE [LARGE SCALE GENOMIC DNA]</scope>
    <source>
        <strain evidence="2">Snail1</strain>
        <tissue evidence="2">Muscle</tissue>
    </source>
</reference>
<evidence type="ECO:0008006" key="4">
    <source>
        <dbReference type="Google" id="ProtNLM"/>
    </source>
</evidence>
<name>A0AAN9C3F3_9CAEN</name>
<feature type="transmembrane region" description="Helical" evidence="1">
    <location>
        <begin position="20"/>
        <end position="48"/>
    </location>
</feature>
<keyword evidence="1" id="KW-0472">Membrane</keyword>
<dbReference type="AlphaFoldDB" id="A0AAN9C3F3"/>
<accession>A0AAN9C3F3</accession>
<keyword evidence="1" id="KW-0812">Transmembrane</keyword>
<dbReference type="Proteomes" id="UP001374579">
    <property type="component" value="Unassembled WGS sequence"/>
</dbReference>
<keyword evidence="1" id="KW-1133">Transmembrane helix</keyword>
<organism evidence="2 3">
    <name type="scientific">Littorina saxatilis</name>
    <dbReference type="NCBI Taxonomy" id="31220"/>
    <lineage>
        <taxon>Eukaryota</taxon>
        <taxon>Metazoa</taxon>
        <taxon>Spiralia</taxon>
        <taxon>Lophotrochozoa</taxon>
        <taxon>Mollusca</taxon>
        <taxon>Gastropoda</taxon>
        <taxon>Caenogastropoda</taxon>
        <taxon>Littorinimorpha</taxon>
        <taxon>Littorinoidea</taxon>
        <taxon>Littorinidae</taxon>
        <taxon>Littorina</taxon>
    </lineage>
</organism>
<sequence>MVVLALARQLTRLFYRLTVGLTVLLIKAGIICLASLVTVGTLAAFVAFVTYRTYKDTDNVCLAAGACGLAVTVCGGVVFVLHRLARDVFKLTTLSLGELIMLMFGVRRSKRVNRGDNERLGGADDAARGDPHYDQVVIRRVVVRTTTESEKTTG</sequence>
<proteinExistence type="predicted"/>
<keyword evidence="3" id="KW-1185">Reference proteome</keyword>
<feature type="transmembrane region" description="Helical" evidence="1">
    <location>
        <begin position="60"/>
        <end position="82"/>
    </location>
</feature>
<protein>
    <recommendedName>
        <fullName evidence="4">Transmembrane protein</fullName>
    </recommendedName>
</protein>
<dbReference type="EMBL" id="JBAMIC010000002">
    <property type="protein sequence ID" value="KAK7113725.1"/>
    <property type="molecule type" value="Genomic_DNA"/>
</dbReference>
<evidence type="ECO:0000256" key="1">
    <source>
        <dbReference type="SAM" id="Phobius"/>
    </source>
</evidence>
<gene>
    <name evidence="2" type="ORF">V1264_012964</name>
</gene>
<evidence type="ECO:0000313" key="3">
    <source>
        <dbReference type="Proteomes" id="UP001374579"/>
    </source>
</evidence>